<feature type="region of interest" description="Disordered" evidence="1">
    <location>
        <begin position="1012"/>
        <end position="1031"/>
    </location>
</feature>
<dbReference type="AlphaFoldDB" id="A0A9W4SN37"/>
<dbReference type="PANTHER" id="PTHR13318">
    <property type="entry name" value="PARTNER OF PAIRED, ISOFORM B-RELATED"/>
    <property type="match status" value="1"/>
</dbReference>
<reference evidence="3" key="1">
    <citation type="submission" date="2022-08" db="EMBL/GenBank/DDBJ databases">
        <authorList>
            <person name="Kallberg Y."/>
            <person name="Tangrot J."/>
            <person name="Rosling A."/>
        </authorList>
    </citation>
    <scope>NUCLEOTIDE SEQUENCE</scope>
    <source>
        <strain evidence="3">Wild A</strain>
    </source>
</reference>
<evidence type="ECO:0000256" key="1">
    <source>
        <dbReference type="SAM" id="MobiDB-lite"/>
    </source>
</evidence>
<dbReference type="SUPFAM" id="SSF48264">
    <property type="entry name" value="Cytochrome P450"/>
    <property type="match status" value="1"/>
</dbReference>
<dbReference type="InterPro" id="IPR011990">
    <property type="entry name" value="TPR-like_helical_dom_sf"/>
</dbReference>
<dbReference type="InterPro" id="IPR006553">
    <property type="entry name" value="Leu-rich_rpt_Cys-con_subtyp"/>
</dbReference>
<accession>A0A9W4SN37</accession>
<protein>
    <submittedName>
        <fullName evidence="3">17219_t:CDS:1</fullName>
    </submittedName>
</protein>
<evidence type="ECO:0000259" key="2">
    <source>
        <dbReference type="Pfam" id="PF25372"/>
    </source>
</evidence>
<evidence type="ECO:0000313" key="3">
    <source>
        <dbReference type="EMBL" id="CAI2176222.1"/>
    </source>
</evidence>
<gene>
    <name evidence="3" type="ORF">FWILDA_LOCUS7480</name>
</gene>
<dbReference type="SUPFAM" id="SSF52047">
    <property type="entry name" value="RNI-like"/>
    <property type="match status" value="1"/>
</dbReference>
<dbReference type="GO" id="GO:0005506">
    <property type="term" value="F:iron ion binding"/>
    <property type="evidence" value="ECO:0007669"/>
    <property type="project" value="InterPro"/>
</dbReference>
<keyword evidence="4" id="KW-1185">Reference proteome</keyword>
<dbReference type="GO" id="GO:0016705">
    <property type="term" value="F:oxidoreductase activity, acting on paired donors, with incorporation or reduction of molecular oxygen"/>
    <property type="evidence" value="ECO:0007669"/>
    <property type="project" value="InterPro"/>
</dbReference>
<dbReference type="SMART" id="SM00367">
    <property type="entry name" value="LRR_CC"/>
    <property type="match status" value="3"/>
</dbReference>
<dbReference type="InterPro" id="IPR032675">
    <property type="entry name" value="LRR_dom_sf"/>
</dbReference>
<comment type="caution">
    <text evidence="3">The sequence shown here is derived from an EMBL/GenBank/DDBJ whole genome shotgun (WGS) entry which is preliminary data.</text>
</comment>
<dbReference type="GO" id="GO:0020037">
    <property type="term" value="F:heme binding"/>
    <property type="evidence" value="ECO:0007669"/>
    <property type="project" value="InterPro"/>
</dbReference>
<dbReference type="InterPro" id="IPR057207">
    <property type="entry name" value="FBXL15_LRR"/>
</dbReference>
<sequence>MLKYNSEPKNITMVEAASIRPYFILPLSCIIFVGGDEVQSVLGKNPLPITIEDCVKFSERFPYIDAVVKEVAWLSSLAPLVDRNNAEPEDLFPERHLNPDEDYLDHFWWGRGRKLAMIDIRILTVFNILQYDIELMDKIFIRILWESPIWKTPQSYKSFLNTLKKEKTLYNYSQMIRHLSFAPYKSRPQPSFSFSDLHLLTQKCFNITHLTFGHDEGTIIAPESVLLLIKKNPNITSIKFLTLHFDDKWMSTALMPIINGHCSKLREILFCEPSPSSQQITRQQTIIPTTKELNFNFLYSIGRKCKSVDSLEIRTKVSNTNSLMIIKFFSHLTSLSIKTIEPEALKTLLHGFPNLKSFSFTFPQSISKEMTTEFAKEFPPLESLSAVLDLDTSSTFINTFATTQTKLKNLDLFNCSNLIDSDLILLSEFCNQLESINLSFCQNLTDETISSLTQKNRQLKKIQLTNMPNLSNNGILLIVKNCPNLTSFIFNVNNINQSRITSLAFIHLLQNCKKLKEFSGHFPKSTATKILFELSKKRYFRGKGGCYKNLEILKIFPIGHSCVFKHSCVLKSNLELKSNQNSEIELLENLADNCQKLRILVLKCSFSKLNRNAVLKYKNLEELSIKLKQSQSLSANHLKRLSSHPKLREFELGDAVTVDAKNIYEKMTNPQQVTKKNVDENTDCNAKIDATIQSDHLRQSEENMLENDFMHIPKVIPKVETIHDYYGIQYTYKSVNAETSSSEKVRNKLNEAKILHESLKFNQAKEIYQDLADNYNNPHAQYQLGMYFYCGDYGVHEIKHDNRLIHKPMNDHMMDIDFSKYTGVNDNGSIKESPTMDENDFLDENEAKQIAIDYFLRSAEQGYHNAFNILAITSDDRIRRHYSAGENVSYLLHLQNDDVINDIIRYMKAAAEWKFPIENCVVYINMYAKLNYGSLLIKASKNETDSYKRRELRSQGLRHLFEASNVGLKDENYNVIKEIMTDLWLLPNHDEEDQGISNDEYLLDDYLDESEIEPNEDFDNPSDFTNKKMCC</sequence>
<dbReference type="GO" id="GO:0004497">
    <property type="term" value="F:monooxygenase activity"/>
    <property type="evidence" value="ECO:0007669"/>
    <property type="project" value="InterPro"/>
</dbReference>
<evidence type="ECO:0000313" key="4">
    <source>
        <dbReference type="Proteomes" id="UP001153678"/>
    </source>
</evidence>
<dbReference type="Gene3D" id="1.25.40.10">
    <property type="entry name" value="Tetratricopeptide repeat domain"/>
    <property type="match status" value="1"/>
</dbReference>
<name>A0A9W4SN37_9GLOM</name>
<dbReference type="GO" id="GO:0019005">
    <property type="term" value="C:SCF ubiquitin ligase complex"/>
    <property type="evidence" value="ECO:0007669"/>
    <property type="project" value="TreeGrafter"/>
</dbReference>
<dbReference type="Gene3D" id="3.80.10.10">
    <property type="entry name" value="Ribonuclease Inhibitor"/>
    <property type="match status" value="1"/>
</dbReference>
<dbReference type="GO" id="GO:0031146">
    <property type="term" value="P:SCF-dependent proteasomal ubiquitin-dependent protein catabolic process"/>
    <property type="evidence" value="ECO:0007669"/>
    <property type="project" value="TreeGrafter"/>
</dbReference>
<organism evidence="3 4">
    <name type="scientific">Funneliformis geosporum</name>
    <dbReference type="NCBI Taxonomy" id="1117311"/>
    <lineage>
        <taxon>Eukaryota</taxon>
        <taxon>Fungi</taxon>
        <taxon>Fungi incertae sedis</taxon>
        <taxon>Mucoromycota</taxon>
        <taxon>Glomeromycotina</taxon>
        <taxon>Glomeromycetes</taxon>
        <taxon>Glomerales</taxon>
        <taxon>Glomeraceae</taxon>
        <taxon>Funneliformis</taxon>
    </lineage>
</organism>
<dbReference type="InterPro" id="IPR036396">
    <property type="entry name" value="Cyt_P450_sf"/>
</dbReference>
<dbReference type="Proteomes" id="UP001153678">
    <property type="component" value="Unassembled WGS sequence"/>
</dbReference>
<dbReference type="OrthoDB" id="10257471at2759"/>
<feature type="domain" description="F-box/LRR-repeat protein 15-like leucin rich repeat" evidence="2">
    <location>
        <begin position="390"/>
        <end position="517"/>
    </location>
</feature>
<dbReference type="Pfam" id="PF25372">
    <property type="entry name" value="DUF7885"/>
    <property type="match status" value="1"/>
</dbReference>
<proteinExistence type="predicted"/>
<dbReference type="EMBL" id="CAMKVN010001477">
    <property type="protein sequence ID" value="CAI2176222.1"/>
    <property type="molecule type" value="Genomic_DNA"/>
</dbReference>